<dbReference type="GO" id="GO:0006107">
    <property type="term" value="P:oxaloacetate metabolic process"/>
    <property type="evidence" value="ECO:0007669"/>
    <property type="project" value="TreeGrafter"/>
</dbReference>
<gene>
    <name evidence="7" type="ORF">HNR70_002733</name>
</gene>
<reference evidence="7 8" key="1">
    <citation type="submission" date="2020-08" db="EMBL/GenBank/DDBJ databases">
        <title>Sequencing the genomes of 1000 actinobacteria strains.</title>
        <authorList>
            <person name="Klenk H.-P."/>
        </authorList>
    </citation>
    <scope>NUCLEOTIDE SEQUENCE [LARGE SCALE GENOMIC DNA]</scope>
    <source>
        <strain evidence="7 8">DSM 28796</strain>
    </source>
</reference>
<dbReference type="Pfam" id="PF03328">
    <property type="entry name" value="HpcH_HpaI"/>
    <property type="match status" value="1"/>
</dbReference>
<dbReference type="PANTHER" id="PTHR32308:SF10">
    <property type="entry name" value="CITRATE LYASE SUBUNIT BETA"/>
    <property type="match status" value="1"/>
</dbReference>
<dbReference type="InterPro" id="IPR015813">
    <property type="entry name" value="Pyrv/PenolPyrv_kinase-like_dom"/>
</dbReference>
<dbReference type="InterPro" id="IPR011206">
    <property type="entry name" value="Citrate_lyase_beta/mcl1/mcl2"/>
</dbReference>
<evidence type="ECO:0000256" key="4">
    <source>
        <dbReference type="PIRSR" id="PIRSR015582-1"/>
    </source>
</evidence>
<evidence type="ECO:0000313" key="7">
    <source>
        <dbReference type="EMBL" id="MBB5832920.1"/>
    </source>
</evidence>
<proteinExistence type="predicted"/>
<feature type="binding site" evidence="4">
    <location>
        <position position="138"/>
    </location>
    <ligand>
        <name>substrate</name>
    </ligand>
</feature>
<dbReference type="EC" id="4.1.3.34" evidence="7"/>
<dbReference type="InterPro" id="IPR005000">
    <property type="entry name" value="Aldolase/citrate-lyase_domain"/>
</dbReference>
<keyword evidence="2 5" id="KW-0479">Metal-binding</keyword>
<organism evidence="7 8">
    <name type="scientific">Brachybacterium aquaticum</name>
    <dbReference type="NCBI Taxonomy" id="1432564"/>
    <lineage>
        <taxon>Bacteria</taxon>
        <taxon>Bacillati</taxon>
        <taxon>Actinomycetota</taxon>
        <taxon>Actinomycetes</taxon>
        <taxon>Micrococcales</taxon>
        <taxon>Dermabacteraceae</taxon>
        <taxon>Brachybacterium</taxon>
    </lineage>
</organism>
<keyword evidence="3 5" id="KW-0460">Magnesium</keyword>
<dbReference type="PIRSF" id="PIRSF015582">
    <property type="entry name" value="Cit_lyase_B"/>
    <property type="match status" value="1"/>
</dbReference>
<dbReference type="AlphaFoldDB" id="A0A841AI11"/>
<dbReference type="Gene3D" id="3.20.20.60">
    <property type="entry name" value="Phosphoenolpyruvate-binding domains"/>
    <property type="match status" value="1"/>
</dbReference>
<accession>A0A841AI11</accession>
<evidence type="ECO:0000256" key="3">
    <source>
        <dbReference type="ARBA" id="ARBA00022842"/>
    </source>
</evidence>
<sequence length="313" mass="32726">MTREPAPGEHVQRRAGEVPLGAEELAALGPALLFCPGDRPDRFAKAAARADAVILDLEDAVALPDKPVARAAVAAHQLDPARTIVRVNPARTAEFEADTAALAARRPTWVMLAKTESAADVGRLVARLPGTRVIALCETARGVLAAGEIAAHPDVAALMWGGEDLIASLGGTSSRRSDGSYRDVVLHARSAVLLAARAHQRAAIDAVHLHLADLEGLREEAEDAAASGFTATACLHPDQVAVVRAAHAPDPAQLARARDLLAAAAEHHGGVFAHEGAMVDEPLLRHARTLVARAEHAPDPEVPEAVDPVPFPT</sequence>
<dbReference type="GO" id="GO:0000287">
    <property type="term" value="F:magnesium ion binding"/>
    <property type="evidence" value="ECO:0007669"/>
    <property type="project" value="TreeGrafter"/>
</dbReference>
<keyword evidence="7" id="KW-0456">Lyase</keyword>
<dbReference type="SUPFAM" id="SSF51621">
    <property type="entry name" value="Phosphoenolpyruvate/pyruvate domain"/>
    <property type="match status" value="1"/>
</dbReference>
<comment type="caution">
    <text evidence="7">The sequence shown here is derived from an EMBL/GenBank/DDBJ whole genome shotgun (WGS) entry which is preliminary data.</text>
</comment>
<feature type="domain" description="HpcH/HpaI aldolase/citrate lyase" evidence="6">
    <location>
        <begin position="32"/>
        <end position="237"/>
    </location>
</feature>
<name>A0A841AI11_9MICO</name>
<dbReference type="EMBL" id="JACHLZ010000001">
    <property type="protein sequence ID" value="MBB5832920.1"/>
    <property type="molecule type" value="Genomic_DNA"/>
</dbReference>
<evidence type="ECO:0000256" key="5">
    <source>
        <dbReference type="PIRSR" id="PIRSR015582-2"/>
    </source>
</evidence>
<dbReference type="GO" id="GO:0008816">
    <property type="term" value="F:citryl-CoA lyase activity"/>
    <property type="evidence" value="ECO:0007669"/>
    <property type="project" value="UniProtKB-EC"/>
</dbReference>
<dbReference type="RefSeq" id="WP_184326163.1">
    <property type="nucleotide sequence ID" value="NZ_JACHLZ010000001.1"/>
</dbReference>
<dbReference type="InterPro" id="IPR040442">
    <property type="entry name" value="Pyrv_kinase-like_dom_sf"/>
</dbReference>
<dbReference type="PANTHER" id="PTHR32308">
    <property type="entry name" value="LYASE BETA SUBUNIT, PUTATIVE (AFU_ORTHOLOGUE AFUA_4G13030)-RELATED"/>
    <property type="match status" value="1"/>
</dbReference>
<feature type="binding site" evidence="5">
    <location>
        <position position="138"/>
    </location>
    <ligand>
        <name>Mg(2+)</name>
        <dbReference type="ChEBI" id="CHEBI:18420"/>
    </ligand>
</feature>
<dbReference type="Proteomes" id="UP000588158">
    <property type="component" value="Unassembled WGS sequence"/>
</dbReference>
<comment type="cofactor">
    <cofactor evidence="1">
        <name>Mg(2+)</name>
        <dbReference type="ChEBI" id="CHEBI:18420"/>
    </cofactor>
</comment>
<evidence type="ECO:0000256" key="1">
    <source>
        <dbReference type="ARBA" id="ARBA00001946"/>
    </source>
</evidence>
<evidence type="ECO:0000259" key="6">
    <source>
        <dbReference type="Pfam" id="PF03328"/>
    </source>
</evidence>
<feature type="binding site" evidence="4">
    <location>
        <position position="86"/>
    </location>
    <ligand>
        <name>substrate</name>
    </ligand>
</feature>
<protein>
    <submittedName>
        <fullName evidence="7">Citrate lyase subunit beta/citryl-CoA lyase</fullName>
        <ecNumber evidence="7">4.1.3.34</ecNumber>
    </submittedName>
</protein>
<feature type="binding site" evidence="5">
    <location>
        <position position="164"/>
    </location>
    <ligand>
        <name>Mg(2+)</name>
        <dbReference type="ChEBI" id="CHEBI:18420"/>
    </ligand>
</feature>
<evidence type="ECO:0000256" key="2">
    <source>
        <dbReference type="ARBA" id="ARBA00022723"/>
    </source>
</evidence>
<keyword evidence="8" id="KW-1185">Reference proteome</keyword>
<evidence type="ECO:0000313" key="8">
    <source>
        <dbReference type="Proteomes" id="UP000588158"/>
    </source>
</evidence>